<proteinExistence type="predicted"/>
<name>A0ACC0K368_CHOFU</name>
<comment type="caution">
    <text evidence="1">The sequence shown here is derived from an EMBL/GenBank/DDBJ whole genome shotgun (WGS) entry which is preliminary data.</text>
</comment>
<accession>A0ACC0K368</accession>
<dbReference type="EMBL" id="CM046131">
    <property type="protein sequence ID" value="KAI8430696.1"/>
    <property type="molecule type" value="Genomic_DNA"/>
</dbReference>
<keyword evidence="2" id="KW-1185">Reference proteome</keyword>
<dbReference type="Proteomes" id="UP001064048">
    <property type="component" value="Chromosome Z"/>
</dbReference>
<organism evidence="1 2">
    <name type="scientific">Choristoneura fumiferana</name>
    <name type="common">Spruce budworm moth</name>
    <name type="synonym">Archips fumiferana</name>
    <dbReference type="NCBI Taxonomy" id="7141"/>
    <lineage>
        <taxon>Eukaryota</taxon>
        <taxon>Metazoa</taxon>
        <taxon>Ecdysozoa</taxon>
        <taxon>Arthropoda</taxon>
        <taxon>Hexapoda</taxon>
        <taxon>Insecta</taxon>
        <taxon>Pterygota</taxon>
        <taxon>Neoptera</taxon>
        <taxon>Endopterygota</taxon>
        <taxon>Lepidoptera</taxon>
        <taxon>Glossata</taxon>
        <taxon>Ditrysia</taxon>
        <taxon>Tortricoidea</taxon>
        <taxon>Tortricidae</taxon>
        <taxon>Tortricinae</taxon>
        <taxon>Choristoneura</taxon>
    </lineage>
</organism>
<evidence type="ECO:0000313" key="1">
    <source>
        <dbReference type="EMBL" id="KAI8430696.1"/>
    </source>
</evidence>
<protein>
    <submittedName>
        <fullName evidence="1">Uncharacterized protein</fullName>
    </submittedName>
</protein>
<sequence length="213" mass="22230">MVVAIRADLAQGPTTCKMKITTKIAGVMGVEAPVELGVPTGSVYGPVGYVMHVNSVSNIVKKCRMFMYADDMCLLYASKDISEAQNSVQEDFERIAKWAHDNGAHLRHAASQEAEKRRASLGHVPPARHRASDAFLDPHHAAMLFRDSRGLPVADPFLEKISLSDLGIAPSAGAGGGATAAMAGAVAAPHGVKFAALPGGRGGGTAARLAAYN</sequence>
<reference evidence="1 2" key="1">
    <citation type="journal article" date="2022" name="Genome Biol. Evol.">
        <title>The Spruce Budworm Genome: Reconstructing the Evolutionary History of Antifreeze Proteins.</title>
        <authorList>
            <person name="Beliveau C."/>
            <person name="Gagne P."/>
            <person name="Picq S."/>
            <person name="Vernygora O."/>
            <person name="Keeling C.I."/>
            <person name="Pinkney K."/>
            <person name="Doucet D."/>
            <person name="Wen F."/>
            <person name="Johnston J.S."/>
            <person name="Maaroufi H."/>
            <person name="Boyle B."/>
            <person name="Laroche J."/>
            <person name="Dewar K."/>
            <person name="Juretic N."/>
            <person name="Blackburn G."/>
            <person name="Nisole A."/>
            <person name="Brunet B."/>
            <person name="Brandao M."/>
            <person name="Lumley L."/>
            <person name="Duan J."/>
            <person name="Quan G."/>
            <person name="Lucarotti C.J."/>
            <person name="Roe A.D."/>
            <person name="Sperling F.A.H."/>
            <person name="Levesque R.C."/>
            <person name="Cusson M."/>
        </authorList>
    </citation>
    <scope>NUCLEOTIDE SEQUENCE [LARGE SCALE GENOMIC DNA]</scope>
    <source>
        <strain evidence="1">Glfc:IPQL:Cfum</strain>
    </source>
</reference>
<gene>
    <name evidence="1" type="ORF">MSG28_000885</name>
</gene>
<evidence type="ECO:0000313" key="2">
    <source>
        <dbReference type="Proteomes" id="UP001064048"/>
    </source>
</evidence>